<dbReference type="InterPro" id="IPR050446">
    <property type="entry name" value="FAD-oxidoreductase/Apoptosis"/>
</dbReference>
<feature type="domain" description="FAD/NAD(P)-binding" evidence="5">
    <location>
        <begin position="3"/>
        <end position="282"/>
    </location>
</feature>
<evidence type="ECO:0000256" key="4">
    <source>
        <dbReference type="ARBA" id="ARBA00023002"/>
    </source>
</evidence>
<comment type="caution">
    <text evidence="7">The sequence shown here is derived from an EMBL/GenBank/DDBJ whole genome shotgun (WGS) entry which is preliminary data.</text>
</comment>
<dbReference type="PRINTS" id="PR00368">
    <property type="entry name" value="FADPNR"/>
</dbReference>
<dbReference type="GO" id="GO:0016651">
    <property type="term" value="F:oxidoreductase activity, acting on NAD(P)H"/>
    <property type="evidence" value="ECO:0007669"/>
    <property type="project" value="TreeGrafter"/>
</dbReference>
<dbReference type="PANTHER" id="PTHR43557">
    <property type="entry name" value="APOPTOSIS-INDUCING FACTOR 1"/>
    <property type="match status" value="1"/>
</dbReference>
<dbReference type="EMBL" id="MZMU01000015">
    <property type="protein sequence ID" value="RXT21057.1"/>
    <property type="molecule type" value="Genomic_DNA"/>
</dbReference>
<dbReference type="AlphaFoldDB" id="A0A4Q1TS97"/>
<gene>
    <name evidence="7" type="ORF">B5P46_22875</name>
</gene>
<evidence type="ECO:0000256" key="1">
    <source>
        <dbReference type="ARBA" id="ARBA00001974"/>
    </source>
</evidence>
<evidence type="ECO:0000256" key="2">
    <source>
        <dbReference type="ARBA" id="ARBA00022630"/>
    </source>
</evidence>
<evidence type="ECO:0000259" key="6">
    <source>
        <dbReference type="Pfam" id="PF14759"/>
    </source>
</evidence>
<evidence type="ECO:0000259" key="5">
    <source>
        <dbReference type="Pfam" id="PF07992"/>
    </source>
</evidence>
<comment type="cofactor">
    <cofactor evidence="1">
        <name>FAD</name>
        <dbReference type="ChEBI" id="CHEBI:57692"/>
    </cofactor>
</comment>
<dbReference type="Pfam" id="PF14759">
    <property type="entry name" value="Reductase_C"/>
    <property type="match status" value="1"/>
</dbReference>
<dbReference type="SUPFAM" id="SSF55424">
    <property type="entry name" value="FAD/NAD-linked reductases, dimerisation (C-terminal) domain"/>
    <property type="match status" value="1"/>
</dbReference>
<dbReference type="RefSeq" id="WP_129420751.1">
    <property type="nucleotide sequence ID" value="NZ_MZMU01000015.1"/>
</dbReference>
<dbReference type="InterPro" id="IPR016156">
    <property type="entry name" value="FAD/NAD-linked_Rdtase_dimer_sf"/>
</dbReference>
<accession>A0A4Q1TS97</accession>
<protein>
    <submittedName>
        <fullName evidence="7">NAD(P)H-nitrite reductase</fullName>
    </submittedName>
</protein>
<dbReference type="Gene3D" id="3.30.390.30">
    <property type="match status" value="1"/>
</dbReference>
<dbReference type="InterPro" id="IPR028202">
    <property type="entry name" value="Reductase_C"/>
</dbReference>
<dbReference type="InterPro" id="IPR023753">
    <property type="entry name" value="FAD/NAD-binding_dom"/>
</dbReference>
<evidence type="ECO:0000256" key="3">
    <source>
        <dbReference type="ARBA" id="ARBA00022827"/>
    </source>
</evidence>
<dbReference type="PRINTS" id="PR00411">
    <property type="entry name" value="PNDRDTASEI"/>
</dbReference>
<evidence type="ECO:0000313" key="8">
    <source>
        <dbReference type="Proteomes" id="UP000290767"/>
    </source>
</evidence>
<dbReference type="SUPFAM" id="SSF51905">
    <property type="entry name" value="FAD/NAD(P)-binding domain"/>
    <property type="match status" value="1"/>
</dbReference>
<evidence type="ECO:0000313" key="7">
    <source>
        <dbReference type="EMBL" id="RXT21057.1"/>
    </source>
</evidence>
<name>A0A4Q1TS97_RHILE</name>
<keyword evidence="4" id="KW-0560">Oxidoreductase</keyword>
<dbReference type="PANTHER" id="PTHR43557:SF2">
    <property type="entry name" value="RIESKE DOMAIN-CONTAINING PROTEIN-RELATED"/>
    <property type="match status" value="1"/>
</dbReference>
<keyword evidence="3" id="KW-0274">FAD</keyword>
<dbReference type="Proteomes" id="UP000290767">
    <property type="component" value="Unassembled WGS sequence"/>
</dbReference>
<feature type="domain" description="Reductase C-terminal" evidence="6">
    <location>
        <begin position="321"/>
        <end position="393"/>
    </location>
</feature>
<dbReference type="Pfam" id="PF07992">
    <property type="entry name" value="Pyr_redox_2"/>
    <property type="match status" value="1"/>
</dbReference>
<keyword evidence="2" id="KW-0285">Flavoprotein</keyword>
<proteinExistence type="predicted"/>
<dbReference type="GO" id="GO:0005737">
    <property type="term" value="C:cytoplasm"/>
    <property type="evidence" value="ECO:0007669"/>
    <property type="project" value="TreeGrafter"/>
</dbReference>
<sequence>MSDILIIGASHSGVAVAAALRSAKYDGSIMLVTEENVLPYHRPPLSKEALSKDDYSPTPLRPETFYASNRIDLVQSVKIVALNVAESYALSEDGTRFSYGHLVLACGAEPRRLSTSVDPDGVARTLRTHEDLIGLKARLAGAKSVAIIGGGLIGMEIAAMALAKGLGVTVIEAGSRLMERTVSKSIANYVLDRHLNQGLHVRFDAAVATVVRDCGRGVDLVTLSDGEQIEADIVVVAIGAAPHENLARDAGLEVNNGILVSEIGCSSHPAVYAIGDCSAWYDPVLGRHVRNEAVNPGQDQAKIVAAAITGAAPPPKRLPRYWSHQAAIQIQMSGDVNGADMEAVLNAPASGAFSVLGFKSDRLVAIQTINAPQQFGKLHDMIGMDRDALAAALDVEFPPPHHH</sequence>
<organism evidence="7 8">
    <name type="scientific">Rhizobium leguminosarum</name>
    <dbReference type="NCBI Taxonomy" id="384"/>
    <lineage>
        <taxon>Bacteria</taxon>
        <taxon>Pseudomonadati</taxon>
        <taxon>Pseudomonadota</taxon>
        <taxon>Alphaproteobacteria</taxon>
        <taxon>Hyphomicrobiales</taxon>
        <taxon>Rhizobiaceae</taxon>
        <taxon>Rhizobium/Agrobacterium group</taxon>
        <taxon>Rhizobium</taxon>
    </lineage>
</organism>
<reference evidence="7 8" key="1">
    <citation type="submission" date="2017-03" db="EMBL/GenBank/DDBJ databases">
        <authorList>
            <person name="Safronova V.I."/>
            <person name="Sazanova A.L."/>
            <person name="Chirak E.R."/>
        </authorList>
    </citation>
    <scope>NUCLEOTIDE SEQUENCE [LARGE SCALE GENOMIC DNA]</scope>
    <source>
        <strain evidence="7 8">Tri-43</strain>
    </source>
</reference>
<dbReference type="Gene3D" id="3.50.50.60">
    <property type="entry name" value="FAD/NAD(P)-binding domain"/>
    <property type="match status" value="2"/>
</dbReference>
<dbReference type="InterPro" id="IPR036188">
    <property type="entry name" value="FAD/NAD-bd_sf"/>
</dbReference>